<dbReference type="PANTHER" id="PTHR32385">
    <property type="entry name" value="MANNOSYL PHOSPHORYLINOSITOL CERAMIDE SYNTHASE"/>
    <property type="match status" value="1"/>
</dbReference>
<keyword evidence="7" id="KW-0732">Signal</keyword>
<protein>
    <recommendedName>
        <fullName evidence="10">Alpha 1,4-glycosyltransferase domain-containing protein</fullName>
    </recommendedName>
</protein>
<dbReference type="Proteomes" id="UP001341245">
    <property type="component" value="Unassembled WGS sequence"/>
</dbReference>
<dbReference type="InterPro" id="IPR007577">
    <property type="entry name" value="GlycoTrfase_DXD_sugar-bd_CS"/>
</dbReference>
<keyword evidence="9" id="KW-1185">Reference proteome</keyword>
<name>A0ABR0TCJ6_AURPU</name>
<evidence type="ECO:0000256" key="6">
    <source>
        <dbReference type="ARBA" id="ARBA00023136"/>
    </source>
</evidence>
<organism evidence="8 9">
    <name type="scientific">Aureobasidium pullulans</name>
    <name type="common">Black yeast</name>
    <name type="synonym">Pullularia pullulans</name>
    <dbReference type="NCBI Taxonomy" id="5580"/>
    <lineage>
        <taxon>Eukaryota</taxon>
        <taxon>Fungi</taxon>
        <taxon>Dikarya</taxon>
        <taxon>Ascomycota</taxon>
        <taxon>Pezizomycotina</taxon>
        <taxon>Dothideomycetes</taxon>
        <taxon>Dothideomycetidae</taxon>
        <taxon>Dothideales</taxon>
        <taxon>Saccotheciaceae</taxon>
        <taxon>Aureobasidium</taxon>
    </lineage>
</organism>
<dbReference type="PANTHER" id="PTHR32385:SF20">
    <property type="entry name" value="MANNOSYL PHOSPHORYLINOSITOL CERAMIDE SYNTHASE CSH1-RELATED"/>
    <property type="match status" value="1"/>
</dbReference>
<dbReference type="SUPFAM" id="SSF53448">
    <property type="entry name" value="Nucleotide-diphospho-sugar transferases"/>
    <property type="match status" value="1"/>
</dbReference>
<feature type="chain" id="PRO_5046772577" description="Alpha 1,4-glycosyltransferase domain-containing protein" evidence="7">
    <location>
        <begin position="23"/>
        <end position="245"/>
    </location>
</feature>
<evidence type="ECO:0000256" key="4">
    <source>
        <dbReference type="ARBA" id="ARBA00022692"/>
    </source>
</evidence>
<evidence type="ECO:0000313" key="9">
    <source>
        <dbReference type="Proteomes" id="UP001341245"/>
    </source>
</evidence>
<comment type="caution">
    <text evidence="8">The sequence shown here is derived from an EMBL/GenBank/DDBJ whole genome shotgun (WGS) entry which is preliminary data.</text>
</comment>
<comment type="similarity">
    <text evidence="2">Belongs to the glycosyltransferase 32 family.</text>
</comment>
<reference evidence="8 9" key="1">
    <citation type="submission" date="2023-11" db="EMBL/GenBank/DDBJ databases">
        <title>Draft genome sequence and annotation of the polyextremotolerant black yeast-like fungus Aureobasidium pullulans NRRL 62042.</title>
        <authorList>
            <person name="Dielentheis-Frenken M.R.E."/>
            <person name="Wibberg D."/>
            <person name="Blank L.M."/>
            <person name="Tiso T."/>
        </authorList>
    </citation>
    <scope>NUCLEOTIDE SEQUENCE [LARGE SCALE GENOMIC DNA]</scope>
    <source>
        <strain evidence="8 9">NRRL 62042</strain>
    </source>
</reference>
<evidence type="ECO:0000313" key="8">
    <source>
        <dbReference type="EMBL" id="KAK6002022.1"/>
    </source>
</evidence>
<keyword evidence="6" id="KW-0472">Membrane</keyword>
<keyword evidence="4" id="KW-0812">Transmembrane</keyword>
<keyword evidence="5" id="KW-1133">Transmembrane helix</keyword>
<dbReference type="Pfam" id="PF04488">
    <property type="entry name" value="Gly_transf_sug"/>
    <property type="match status" value="1"/>
</dbReference>
<dbReference type="InterPro" id="IPR051706">
    <property type="entry name" value="Glycosyltransferase_domain"/>
</dbReference>
<evidence type="ECO:0000256" key="5">
    <source>
        <dbReference type="ARBA" id="ARBA00022989"/>
    </source>
</evidence>
<accession>A0ABR0TCJ6</accession>
<evidence type="ECO:0008006" key="10">
    <source>
        <dbReference type="Google" id="ProtNLM"/>
    </source>
</evidence>
<dbReference type="Gene3D" id="3.90.550.20">
    <property type="match status" value="1"/>
</dbReference>
<evidence type="ECO:0000256" key="1">
    <source>
        <dbReference type="ARBA" id="ARBA00004370"/>
    </source>
</evidence>
<gene>
    <name evidence="8" type="ORF">QM012_002512</name>
</gene>
<evidence type="ECO:0000256" key="7">
    <source>
        <dbReference type="SAM" id="SignalP"/>
    </source>
</evidence>
<evidence type="ECO:0000256" key="2">
    <source>
        <dbReference type="ARBA" id="ARBA00009003"/>
    </source>
</evidence>
<proteinExistence type="inferred from homology"/>
<keyword evidence="3" id="KW-0808">Transferase</keyword>
<sequence>MRCLKFLFFIILVICILRKVCSQIAFERKLHTAAITFNDFPPDYAEALIAAQRESKTLIYTWPSRSNDTIPSAAAQTTIPPIVHFIWFQDLYTEHLDISQIPTSGSHALAACQHHNPSFKIRVWNATTARTLLLDHYAWFLPRYDNYKYPIQRIDAFKHFLLWHYGGVYMDLDISCRRPLDPLFGFAAWLPKAAPFGVNNDLMAVRARHPMLGEMLQELAVRDRDWVFPYLTVFGVRDRSLLVTC</sequence>
<feature type="signal peptide" evidence="7">
    <location>
        <begin position="1"/>
        <end position="22"/>
    </location>
</feature>
<dbReference type="InterPro" id="IPR029044">
    <property type="entry name" value="Nucleotide-diphossugar_trans"/>
</dbReference>
<dbReference type="EMBL" id="JASGXD010000013">
    <property type="protein sequence ID" value="KAK6002022.1"/>
    <property type="molecule type" value="Genomic_DNA"/>
</dbReference>
<evidence type="ECO:0000256" key="3">
    <source>
        <dbReference type="ARBA" id="ARBA00022679"/>
    </source>
</evidence>
<comment type="subcellular location">
    <subcellularLocation>
        <location evidence="1">Membrane</location>
    </subcellularLocation>
</comment>